<dbReference type="InterPro" id="IPR036291">
    <property type="entry name" value="NAD(P)-bd_dom_sf"/>
</dbReference>
<keyword evidence="5" id="KW-1185">Reference proteome</keyword>
<evidence type="ECO:0000313" key="4">
    <source>
        <dbReference type="EMBL" id="MEU0156103.1"/>
    </source>
</evidence>
<dbReference type="Proteomes" id="UP001550348">
    <property type="component" value="Unassembled WGS sequence"/>
</dbReference>
<dbReference type="Pfam" id="PF03435">
    <property type="entry name" value="Sacchrp_dh_NADP"/>
    <property type="match status" value="1"/>
</dbReference>
<dbReference type="SUPFAM" id="SSF55347">
    <property type="entry name" value="Glyceraldehyde-3-phosphate dehydrogenase-like, C-terminal domain"/>
    <property type="match status" value="1"/>
</dbReference>
<feature type="domain" description="Saccharopine dehydrogenase-like C-terminal" evidence="3">
    <location>
        <begin position="130"/>
        <end position="375"/>
    </location>
</feature>
<dbReference type="PANTHER" id="PTHR11133:SF23">
    <property type="entry name" value="SACCHAROPINE DEHYDROGENASE [NAD(+), L-LYSINE-FORMING]"/>
    <property type="match status" value="1"/>
</dbReference>
<evidence type="ECO:0000259" key="2">
    <source>
        <dbReference type="Pfam" id="PF03435"/>
    </source>
</evidence>
<evidence type="ECO:0000256" key="1">
    <source>
        <dbReference type="ARBA" id="ARBA00023002"/>
    </source>
</evidence>
<reference evidence="4 5" key="1">
    <citation type="submission" date="2024-06" db="EMBL/GenBank/DDBJ databases">
        <title>The Natural Products Discovery Center: Release of the First 8490 Sequenced Strains for Exploring Actinobacteria Biosynthetic Diversity.</title>
        <authorList>
            <person name="Kalkreuter E."/>
            <person name="Kautsar S.A."/>
            <person name="Yang D."/>
            <person name="Bader C.D."/>
            <person name="Teijaro C.N."/>
            <person name="Fluegel L."/>
            <person name="Davis C.M."/>
            <person name="Simpson J.R."/>
            <person name="Lauterbach L."/>
            <person name="Steele A.D."/>
            <person name="Gui C."/>
            <person name="Meng S."/>
            <person name="Li G."/>
            <person name="Viehrig K."/>
            <person name="Ye F."/>
            <person name="Su P."/>
            <person name="Kiefer A.F."/>
            <person name="Nichols A."/>
            <person name="Cepeda A.J."/>
            <person name="Yan W."/>
            <person name="Fan B."/>
            <person name="Jiang Y."/>
            <person name="Adhikari A."/>
            <person name="Zheng C.-J."/>
            <person name="Schuster L."/>
            <person name="Cowan T.M."/>
            <person name="Smanski M.J."/>
            <person name="Chevrette M.G."/>
            <person name="De Carvalho L.P.S."/>
            <person name="Shen B."/>
        </authorList>
    </citation>
    <scope>NUCLEOTIDE SEQUENCE [LARGE SCALE GENOMIC DNA]</scope>
    <source>
        <strain evidence="4 5">NPDC006286</strain>
    </source>
</reference>
<accession>A0ABV2VTI9</accession>
<evidence type="ECO:0000259" key="3">
    <source>
        <dbReference type="Pfam" id="PF16653"/>
    </source>
</evidence>
<feature type="domain" description="Saccharopine dehydrogenase NADP binding" evidence="2">
    <location>
        <begin position="32"/>
        <end position="125"/>
    </location>
</feature>
<proteinExistence type="predicted"/>
<dbReference type="Pfam" id="PF16653">
    <property type="entry name" value="Sacchrp_dh_C"/>
    <property type="match status" value="1"/>
</dbReference>
<dbReference type="EMBL" id="JBEXRX010000151">
    <property type="protein sequence ID" value="MEU0156103.1"/>
    <property type="molecule type" value="Genomic_DNA"/>
</dbReference>
<dbReference type="Gene3D" id="3.30.360.10">
    <property type="entry name" value="Dihydrodipicolinate Reductase, domain 2"/>
    <property type="match status" value="1"/>
</dbReference>
<keyword evidence="1" id="KW-0560">Oxidoreductase</keyword>
<name>A0ABV2VTI9_9ACTN</name>
<evidence type="ECO:0000313" key="5">
    <source>
        <dbReference type="Proteomes" id="UP001550348"/>
    </source>
</evidence>
<dbReference type="InterPro" id="IPR005097">
    <property type="entry name" value="Sacchrp_dh_NADP-bd"/>
</dbReference>
<protein>
    <submittedName>
        <fullName evidence="4">Saccharopine dehydrogenase family protein</fullName>
    </submittedName>
</protein>
<sequence>MIEALVPPTGRVHWVGTGMSTGSGLGIVCDLAAETTVWARTEAKAQACLDRLGLSGRAHTRAYTQEALAAEVGAGDLVVSMVPATEHPTILRLCTSRSAHFASSSYVSPAVAVLAGEAARAGLVVLTEAGLDPGIDHLLAHQLVDLAQAATADAGAVTARFVSYCGSFPAVPNDFRYRFSWAPRGVLTALRTPARYIEDGGERTADRPYRSIREVVLDGERFEVYPNRDGVPFVPTYRFPSSWKVDTFVRGTVRLDGWSEAWEPVFTQVEQGSDEQIDRLATQLAERYPTAGDDHDRVVMLVMLDVTTADGGTWSGEYKMDVRGDRRENATPRLVSVALAGGIAGLLEGRVSPGLHQASADRETVRRWLDFLAAHDVTCELRVPATSPVRSGAAAR</sequence>
<gene>
    <name evidence="4" type="ORF">ABZ071_30260</name>
</gene>
<dbReference type="InterPro" id="IPR051168">
    <property type="entry name" value="AASS"/>
</dbReference>
<dbReference type="InterPro" id="IPR032095">
    <property type="entry name" value="Sacchrp_dh-like_C"/>
</dbReference>
<dbReference type="RefSeq" id="WP_355667638.1">
    <property type="nucleotide sequence ID" value="NZ_JBEXRX010000151.1"/>
</dbReference>
<organism evidence="4 5">
    <name type="scientific">Micromonospora fulviviridis</name>
    <dbReference type="NCBI Taxonomy" id="47860"/>
    <lineage>
        <taxon>Bacteria</taxon>
        <taxon>Bacillati</taxon>
        <taxon>Actinomycetota</taxon>
        <taxon>Actinomycetes</taxon>
        <taxon>Micromonosporales</taxon>
        <taxon>Micromonosporaceae</taxon>
        <taxon>Micromonospora</taxon>
    </lineage>
</organism>
<dbReference type="PANTHER" id="PTHR11133">
    <property type="entry name" value="SACCHAROPINE DEHYDROGENASE"/>
    <property type="match status" value="1"/>
</dbReference>
<comment type="caution">
    <text evidence="4">The sequence shown here is derived from an EMBL/GenBank/DDBJ whole genome shotgun (WGS) entry which is preliminary data.</text>
</comment>
<dbReference type="SUPFAM" id="SSF51735">
    <property type="entry name" value="NAD(P)-binding Rossmann-fold domains"/>
    <property type="match status" value="1"/>
</dbReference>